<keyword evidence="4" id="KW-1185">Reference proteome</keyword>
<name>A0A7Z2ZT03_9BURK</name>
<feature type="domain" description="Lysozyme inhibitor LprI-like N-terminal" evidence="2">
    <location>
        <begin position="34"/>
        <end position="124"/>
    </location>
</feature>
<evidence type="ECO:0000256" key="1">
    <source>
        <dbReference type="SAM" id="SignalP"/>
    </source>
</evidence>
<feature type="signal peptide" evidence="1">
    <location>
        <begin position="1"/>
        <end position="31"/>
    </location>
</feature>
<dbReference type="RefSeq" id="WP_170203075.1">
    <property type="nucleotide sequence ID" value="NZ_CP051685.1"/>
</dbReference>
<keyword evidence="1" id="KW-0732">Signal</keyword>
<proteinExistence type="predicted"/>
<protein>
    <submittedName>
        <fullName evidence="3">DUF1311 domain-containing protein</fullName>
    </submittedName>
</protein>
<accession>A0A7Z2ZT03</accession>
<dbReference type="KEGG" id="mfy:HH212_14230"/>
<gene>
    <name evidence="3" type="ORF">HH212_14230</name>
</gene>
<dbReference type="Pfam" id="PF07007">
    <property type="entry name" value="LprI"/>
    <property type="match status" value="1"/>
</dbReference>
<evidence type="ECO:0000313" key="3">
    <source>
        <dbReference type="EMBL" id="QJE01046.1"/>
    </source>
</evidence>
<organism evidence="3 4">
    <name type="scientific">Massilia forsythiae</name>
    <dbReference type="NCBI Taxonomy" id="2728020"/>
    <lineage>
        <taxon>Bacteria</taxon>
        <taxon>Pseudomonadati</taxon>
        <taxon>Pseudomonadota</taxon>
        <taxon>Betaproteobacteria</taxon>
        <taxon>Burkholderiales</taxon>
        <taxon>Oxalobacteraceae</taxon>
        <taxon>Telluria group</taxon>
        <taxon>Massilia</taxon>
    </lineage>
</organism>
<dbReference type="AlphaFoldDB" id="A0A7Z2ZT03"/>
<dbReference type="PANTHER" id="PTHR39176:SF1">
    <property type="entry name" value="PERIPLASMIC PROTEIN"/>
    <property type="match status" value="1"/>
</dbReference>
<feature type="chain" id="PRO_5030671262" evidence="1">
    <location>
        <begin position="32"/>
        <end position="130"/>
    </location>
</feature>
<dbReference type="Proteomes" id="UP000502415">
    <property type="component" value="Chromosome"/>
</dbReference>
<evidence type="ECO:0000259" key="2">
    <source>
        <dbReference type="Pfam" id="PF07007"/>
    </source>
</evidence>
<dbReference type="PANTHER" id="PTHR39176">
    <property type="entry name" value="PERIPLASMIC PROTEIN-RELATED"/>
    <property type="match status" value="1"/>
</dbReference>
<dbReference type="EMBL" id="CP051685">
    <property type="protein sequence ID" value="QJE01046.1"/>
    <property type="molecule type" value="Genomic_DNA"/>
</dbReference>
<sequence>MTSKRSIHDSMRGLRAAALLALCACVSPAFALDCKNATTTVDMNQCAASEQKQMEATLNLTYQRVLKAQPPRVRTKLVAAQRMWIKFREADCDAVFEKYAGGTMRNVAVLGCMQRRAGQRIKELDDYVTP</sequence>
<dbReference type="InterPro" id="IPR009739">
    <property type="entry name" value="LprI-like_N"/>
</dbReference>
<dbReference type="Gene3D" id="1.20.1270.180">
    <property type="match status" value="1"/>
</dbReference>
<reference evidence="3 4" key="1">
    <citation type="submission" date="2020-04" db="EMBL/GenBank/DDBJ databases">
        <title>Genome sequencing of novel species.</title>
        <authorList>
            <person name="Heo J."/>
            <person name="Kim S.-J."/>
            <person name="Kim J.-S."/>
            <person name="Hong S.-B."/>
            <person name="Kwon S.-W."/>
        </authorList>
    </citation>
    <scope>NUCLEOTIDE SEQUENCE [LARGE SCALE GENOMIC DNA]</scope>
    <source>
        <strain evidence="3 4">GN2-R2</strain>
    </source>
</reference>
<evidence type="ECO:0000313" key="4">
    <source>
        <dbReference type="Proteomes" id="UP000502415"/>
    </source>
</evidence>